<evidence type="ECO:0000256" key="1">
    <source>
        <dbReference type="ARBA" id="ARBA00005854"/>
    </source>
</evidence>
<evidence type="ECO:0000313" key="6">
    <source>
        <dbReference type="EMBL" id="MDT8899933.1"/>
    </source>
</evidence>
<dbReference type="SUPFAM" id="SSF51735">
    <property type="entry name" value="NAD(P)-binding Rossmann-fold domains"/>
    <property type="match status" value="1"/>
</dbReference>
<comment type="similarity">
    <text evidence="1 3">Belongs to the D-isomer specific 2-hydroxyacid dehydrogenase family.</text>
</comment>
<dbReference type="SUPFAM" id="SSF52283">
    <property type="entry name" value="Formate/glycerate dehydrogenase catalytic domain-like"/>
    <property type="match status" value="1"/>
</dbReference>
<name>A0ABU3NSY5_9FIRM</name>
<dbReference type="InterPro" id="IPR006139">
    <property type="entry name" value="D-isomer_2_OHA_DH_cat_dom"/>
</dbReference>
<feature type="domain" description="D-isomer specific 2-hydroxyacid dehydrogenase NAD-binding" evidence="5">
    <location>
        <begin position="110"/>
        <end position="286"/>
    </location>
</feature>
<dbReference type="InterPro" id="IPR029753">
    <property type="entry name" value="D-isomer_DH_CS"/>
</dbReference>
<keyword evidence="2 3" id="KW-0560">Oxidoreductase</keyword>
<dbReference type="RefSeq" id="WP_413778497.1">
    <property type="nucleotide sequence ID" value="NZ_JAUOZS010000001.1"/>
</dbReference>
<evidence type="ECO:0000256" key="2">
    <source>
        <dbReference type="ARBA" id="ARBA00023002"/>
    </source>
</evidence>
<comment type="caution">
    <text evidence="6">The sequence shown here is derived from an EMBL/GenBank/DDBJ whole genome shotgun (WGS) entry which is preliminary data.</text>
</comment>
<evidence type="ECO:0000256" key="3">
    <source>
        <dbReference type="RuleBase" id="RU003719"/>
    </source>
</evidence>
<dbReference type="EC" id="1.1.1.-" evidence="6"/>
<dbReference type="PANTHER" id="PTHR10996:SF283">
    <property type="entry name" value="GLYOXYLATE_HYDROXYPYRUVATE REDUCTASE B"/>
    <property type="match status" value="1"/>
</dbReference>
<dbReference type="EMBL" id="JAUOZS010000001">
    <property type="protein sequence ID" value="MDT8899933.1"/>
    <property type="molecule type" value="Genomic_DNA"/>
</dbReference>
<proteinExistence type="inferred from homology"/>
<accession>A0ABU3NSY5</accession>
<dbReference type="Pfam" id="PF02826">
    <property type="entry name" value="2-Hacid_dh_C"/>
    <property type="match status" value="1"/>
</dbReference>
<dbReference type="Proteomes" id="UP001254848">
    <property type="component" value="Unassembled WGS sequence"/>
</dbReference>
<dbReference type="GO" id="GO:0016491">
    <property type="term" value="F:oxidoreductase activity"/>
    <property type="evidence" value="ECO:0007669"/>
    <property type="project" value="UniProtKB-KW"/>
</dbReference>
<dbReference type="PANTHER" id="PTHR10996">
    <property type="entry name" value="2-HYDROXYACID DEHYDROGENASE-RELATED"/>
    <property type="match status" value="1"/>
</dbReference>
<reference evidence="6 7" key="1">
    <citation type="submission" date="2023-07" db="EMBL/GenBank/DDBJ databases">
        <title>The novel representative of Negativicutes class, Anaeroselena agilis gen. nov. sp. nov.</title>
        <authorList>
            <person name="Prokofeva M.I."/>
            <person name="Elcheninov A.G."/>
            <person name="Klyukina A."/>
            <person name="Kublanov I.V."/>
            <person name="Frolov E.N."/>
            <person name="Podosokorskaya O.A."/>
        </authorList>
    </citation>
    <scope>NUCLEOTIDE SEQUENCE [LARGE SCALE GENOMIC DNA]</scope>
    <source>
        <strain evidence="6 7">4137-cl</strain>
    </source>
</reference>
<evidence type="ECO:0000259" key="5">
    <source>
        <dbReference type="Pfam" id="PF02826"/>
    </source>
</evidence>
<dbReference type="InterPro" id="IPR006140">
    <property type="entry name" value="D-isomer_DH_NAD-bd"/>
</dbReference>
<dbReference type="CDD" id="cd05301">
    <property type="entry name" value="GDH"/>
    <property type="match status" value="1"/>
</dbReference>
<dbReference type="PROSITE" id="PS00671">
    <property type="entry name" value="D_2_HYDROXYACID_DH_3"/>
    <property type="match status" value="1"/>
</dbReference>
<dbReference type="Pfam" id="PF00389">
    <property type="entry name" value="2-Hacid_dh"/>
    <property type="match status" value="1"/>
</dbReference>
<organism evidence="6 7">
    <name type="scientific">Anaeroselena agilis</name>
    <dbReference type="NCBI Taxonomy" id="3063788"/>
    <lineage>
        <taxon>Bacteria</taxon>
        <taxon>Bacillati</taxon>
        <taxon>Bacillota</taxon>
        <taxon>Negativicutes</taxon>
        <taxon>Acetonemataceae</taxon>
        <taxon>Anaeroselena</taxon>
    </lineage>
</organism>
<keyword evidence="7" id="KW-1185">Reference proteome</keyword>
<gene>
    <name evidence="6" type="ORF">Q4T40_01535</name>
</gene>
<feature type="domain" description="D-isomer specific 2-hydroxyacid dehydrogenase catalytic" evidence="4">
    <location>
        <begin position="31"/>
        <end position="318"/>
    </location>
</feature>
<dbReference type="InterPro" id="IPR050223">
    <property type="entry name" value="D-isomer_2-hydroxyacid_DH"/>
</dbReference>
<dbReference type="PROSITE" id="PS00670">
    <property type="entry name" value="D_2_HYDROXYACID_DH_2"/>
    <property type="match status" value="1"/>
</dbReference>
<protein>
    <submittedName>
        <fullName evidence="6">D-glycerate dehydrogenase</fullName>
        <ecNumber evidence="6">1.1.1.-</ecNumber>
    </submittedName>
</protein>
<evidence type="ECO:0000313" key="7">
    <source>
        <dbReference type="Proteomes" id="UP001254848"/>
    </source>
</evidence>
<sequence>MDEATVVLSRWLPDSFTDTLAEKCRIVRPAENEAFSREELLAAVGACDAILAVGDRIDEAVFAAAPRCRVVANFGVGYNNIDVAAATSHGIWVTNTPDVVTDATADLAWALLLAAARRLGECDRLVRAGQWDSWGPLFMLGRDVSGAMLGIVGGGRIGLAMAKRALGFNMDILYTANSPKPDFEKAVGGRFVPLPTLLRESDFVSLHVPLTEQTRHLIGAPELAMMKKTAVLVNTARGPVVDEKALVDALEARAIAAAGLDVFEREPQVEPGLLKLDNVVLAPHVGSATLECRTGIARMACRNILAALRNDLPPNCLNPEARKR</sequence>
<dbReference type="Gene3D" id="3.40.50.720">
    <property type="entry name" value="NAD(P)-binding Rossmann-like Domain"/>
    <property type="match status" value="2"/>
</dbReference>
<dbReference type="InterPro" id="IPR036291">
    <property type="entry name" value="NAD(P)-bd_dom_sf"/>
</dbReference>
<evidence type="ECO:0000259" key="4">
    <source>
        <dbReference type="Pfam" id="PF00389"/>
    </source>
</evidence>